<feature type="region of interest" description="Disordered" evidence="1">
    <location>
        <begin position="289"/>
        <end position="318"/>
    </location>
</feature>
<evidence type="ECO:0000313" key="3">
    <source>
        <dbReference type="Proteomes" id="UP000240883"/>
    </source>
</evidence>
<accession>A0A2T2NZT2</accession>
<evidence type="ECO:0000313" key="2">
    <source>
        <dbReference type="EMBL" id="PSN70917.1"/>
    </source>
</evidence>
<organism evidence="2 3">
    <name type="scientific">Corynespora cassiicola Philippines</name>
    <dbReference type="NCBI Taxonomy" id="1448308"/>
    <lineage>
        <taxon>Eukaryota</taxon>
        <taxon>Fungi</taxon>
        <taxon>Dikarya</taxon>
        <taxon>Ascomycota</taxon>
        <taxon>Pezizomycotina</taxon>
        <taxon>Dothideomycetes</taxon>
        <taxon>Pleosporomycetidae</taxon>
        <taxon>Pleosporales</taxon>
        <taxon>Corynesporascaceae</taxon>
        <taxon>Corynespora</taxon>
    </lineage>
</organism>
<reference evidence="2 3" key="1">
    <citation type="journal article" date="2018" name="Front. Microbiol.">
        <title>Genome-Wide Analysis of Corynespora cassiicola Leaf Fall Disease Putative Effectors.</title>
        <authorList>
            <person name="Lopez D."/>
            <person name="Ribeiro S."/>
            <person name="Label P."/>
            <person name="Fumanal B."/>
            <person name="Venisse J.S."/>
            <person name="Kohler A."/>
            <person name="de Oliveira R.R."/>
            <person name="Labutti K."/>
            <person name="Lipzen A."/>
            <person name="Lail K."/>
            <person name="Bauer D."/>
            <person name="Ohm R.A."/>
            <person name="Barry K.W."/>
            <person name="Spatafora J."/>
            <person name="Grigoriev I.V."/>
            <person name="Martin F.M."/>
            <person name="Pujade-Renaud V."/>
        </authorList>
    </citation>
    <scope>NUCLEOTIDE SEQUENCE [LARGE SCALE GENOMIC DNA]</scope>
    <source>
        <strain evidence="2 3">Philippines</strain>
    </source>
</reference>
<feature type="compositionally biased region" description="Basic and acidic residues" evidence="1">
    <location>
        <begin position="373"/>
        <end position="391"/>
    </location>
</feature>
<feature type="region of interest" description="Disordered" evidence="1">
    <location>
        <begin position="452"/>
        <end position="475"/>
    </location>
</feature>
<name>A0A2T2NZT2_CORCC</name>
<evidence type="ECO:0000256" key="1">
    <source>
        <dbReference type="SAM" id="MobiDB-lite"/>
    </source>
</evidence>
<protein>
    <submittedName>
        <fullName evidence="2">Uncharacterized protein</fullName>
    </submittedName>
</protein>
<proteinExistence type="predicted"/>
<gene>
    <name evidence="2" type="ORF">BS50DRAFT_618085</name>
</gene>
<keyword evidence="3" id="KW-1185">Reference proteome</keyword>
<dbReference type="EMBL" id="KZ678131">
    <property type="protein sequence ID" value="PSN70917.1"/>
    <property type="molecule type" value="Genomic_DNA"/>
</dbReference>
<feature type="compositionally biased region" description="Polar residues" evidence="1">
    <location>
        <begin position="392"/>
        <end position="404"/>
    </location>
</feature>
<dbReference type="OrthoDB" id="3795533at2759"/>
<sequence>MTVHPILGDALMSLSRAQQRALLLRHDLKQRDIEHINTFIEGVGMKEPPYYELVNGKVCPPYVPVTLKQSANSFDMGNVIFPEKNVIRRLHFTVEKGSFELQCSEPLLQVDNDFSSVPIHCFIAKNAFPLFKAKHEAIHMRMRTINESRMYMHHMAKQTKPRFGQGETLAQLGIGREGENLRNGKVRERAFGEPIAKHETNKRKRVGLEYIPTNIKSEAFTRIPENVQKEFFDAMVKAALPKLDDLLMASWNVVSIYEHTGSDCYTLNRSIKDLSWVLKEFQGSFSRANATGPIVKGPKETKSPADEPSVCSKGRSGHSAIMVPCENSRLLNMRRHSGEGQVSESIRGNGRENATLFHPKDRDTLNSAAMRLPSKEAGFHTANHNERDKPSPKSQRLSPNQSLKPHSHKTLSKEMQGMPGYPRVHSHDMCAEATTGYDEHPSIAQCTMRPCSSGQLTSHRNSTASPSRQGSGNGSIVTVAPMVHNRMAGDTETI</sequence>
<dbReference type="Proteomes" id="UP000240883">
    <property type="component" value="Unassembled WGS sequence"/>
</dbReference>
<dbReference type="AlphaFoldDB" id="A0A2T2NZT2"/>
<feature type="region of interest" description="Disordered" evidence="1">
    <location>
        <begin position="335"/>
        <end position="419"/>
    </location>
</feature>